<keyword evidence="2" id="KW-0732">Signal</keyword>
<dbReference type="Proteomes" id="UP000622797">
    <property type="component" value="Unassembled WGS sequence"/>
</dbReference>
<feature type="chain" id="PRO_5034765500" description="Hydrophobin" evidence="2">
    <location>
        <begin position="20"/>
        <end position="121"/>
    </location>
</feature>
<keyword evidence="4" id="KW-1185">Reference proteome</keyword>
<feature type="compositionally biased region" description="Pro residues" evidence="1">
    <location>
        <begin position="26"/>
        <end position="42"/>
    </location>
</feature>
<evidence type="ECO:0000256" key="1">
    <source>
        <dbReference type="SAM" id="MobiDB-lite"/>
    </source>
</evidence>
<gene>
    <name evidence="3" type="ORF">FSARC_10742</name>
</gene>
<proteinExistence type="predicted"/>
<accession>A0A8H4X2E8</accession>
<dbReference type="AlphaFoldDB" id="A0A8H4X2E8"/>
<reference evidence="3" key="1">
    <citation type="journal article" date="2020" name="BMC Genomics">
        <title>Correction to: Identification and distribution of gene clusters required for synthesis of sphingolipid metabolism inhibitors in diverse species of the filamentous fungus Fusarium.</title>
        <authorList>
            <person name="Kim H.S."/>
            <person name="Lohmar J.M."/>
            <person name="Busman M."/>
            <person name="Brown D.W."/>
            <person name="Naumann T.A."/>
            <person name="Divon H.H."/>
            <person name="Lysoe E."/>
            <person name="Uhlig S."/>
            <person name="Proctor R.H."/>
        </authorList>
    </citation>
    <scope>NUCLEOTIDE SEQUENCE</scope>
    <source>
        <strain evidence="3">NRRL 20472</strain>
    </source>
</reference>
<evidence type="ECO:0000313" key="4">
    <source>
        <dbReference type="Proteomes" id="UP000622797"/>
    </source>
</evidence>
<feature type="signal peptide" evidence="2">
    <location>
        <begin position="1"/>
        <end position="19"/>
    </location>
</feature>
<name>A0A8H4X2E8_9HYPO</name>
<dbReference type="OrthoDB" id="5031571at2759"/>
<organism evidence="3 4">
    <name type="scientific">Fusarium sarcochroum</name>
    <dbReference type="NCBI Taxonomy" id="1208366"/>
    <lineage>
        <taxon>Eukaryota</taxon>
        <taxon>Fungi</taxon>
        <taxon>Dikarya</taxon>
        <taxon>Ascomycota</taxon>
        <taxon>Pezizomycotina</taxon>
        <taxon>Sordariomycetes</taxon>
        <taxon>Hypocreomycetidae</taxon>
        <taxon>Hypocreales</taxon>
        <taxon>Nectriaceae</taxon>
        <taxon>Fusarium</taxon>
        <taxon>Fusarium lateritium species complex</taxon>
    </lineage>
</organism>
<evidence type="ECO:0000313" key="3">
    <source>
        <dbReference type="EMBL" id="KAF4959417.1"/>
    </source>
</evidence>
<sequence length="121" mass="12335">MKFTASVLALLFAATGSLAAPGGQGPSPPAHHNPPPPPPPQPIVQQANQCGNGAQPYCCNNAGNKNGDVECSPIDVSSSSNFCSGISMCCNNNGGSSGCNFNQEAGSVTITKKTKVDKWGW</sequence>
<dbReference type="EMBL" id="JABEXW010000663">
    <property type="protein sequence ID" value="KAF4959417.1"/>
    <property type="molecule type" value="Genomic_DNA"/>
</dbReference>
<protein>
    <recommendedName>
        <fullName evidence="5">Hydrophobin</fullName>
    </recommendedName>
</protein>
<comment type="caution">
    <text evidence="3">The sequence shown here is derived from an EMBL/GenBank/DDBJ whole genome shotgun (WGS) entry which is preliminary data.</text>
</comment>
<evidence type="ECO:0008006" key="5">
    <source>
        <dbReference type="Google" id="ProtNLM"/>
    </source>
</evidence>
<evidence type="ECO:0000256" key="2">
    <source>
        <dbReference type="SAM" id="SignalP"/>
    </source>
</evidence>
<reference evidence="3" key="2">
    <citation type="submission" date="2020-05" db="EMBL/GenBank/DDBJ databases">
        <authorList>
            <person name="Kim H.-S."/>
            <person name="Proctor R.H."/>
            <person name="Brown D.W."/>
        </authorList>
    </citation>
    <scope>NUCLEOTIDE SEQUENCE</scope>
    <source>
        <strain evidence="3">NRRL 20472</strain>
    </source>
</reference>
<feature type="region of interest" description="Disordered" evidence="1">
    <location>
        <begin position="18"/>
        <end position="46"/>
    </location>
</feature>